<dbReference type="GO" id="GO:0050750">
    <property type="term" value="F:low-density lipoprotein particle receptor binding"/>
    <property type="evidence" value="ECO:0007669"/>
    <property type="project" value="TreeGrafter"/>
</dbReference>
<dbReference type="GO" id="GO:0006642">
    <property type="term" value="P:triglyceride mobilization"/>
    <property type="evidence" value="ECO:0007669"/>
    <property type="project" value="TreeGrafter"/>
</dbReference>
<dbReference type="GO" id="GO:0042632">
    <property type="term" value="P:cholesterol homeostasis"/>
    <property type="evidence" value="ECO:0007669"/>
    <property type="project" value="TreeGrafter"/>
</dbReference>
<reference evidence="3" key="1">
    <citation type="journal article" date="2014" name="Nat. Commun.">
        <title>The rainbow trout genome provides novel insights into evolution after whole-genome duplication in vertebrates.</title>
        <authorList>
            <person name="Berthelot C."/>
            <person name="Brunet F."/>
            <person name="Chalopin D."/>
            <person name="Juanchich A."/>
            <person name="Bernard M."/>
            <person name="Noel B."/>
            <person name="Bento P."/>
            <person name="Da Silva C."/>
            <person name="Labadie K."/>
            <person name="Alberti A."/>
            <person name="Aury J.M."/>
            <person name="Louis A."/>
            <person name="Dehais P."/>
            <person name="Bardou P."/>
            <person name="Montfort J."/>
            <person name="Klopp C."/>
            <person name="Cabau C."/>
            <person name="Gaspin C."/>
            <person name="Thorgaard G.H."/>
            <person name="Boussaha M."/>
            <person name="Quillet E."/>
            <person name="Guyomard R."/>
            <person name="Galiana D."/>
            <person name="Bobe J."/>
            <person name="Volff J.N."/>
            <person name="Genet C."/>
            <person name="Wincker P."/>
            <person name="Jaillon O."/>
            <person name="Roest Crollius H."/>
            <person name="Guiguen Y."/>
        </authorList>
    </citation>
    <scope>NUCLEOTIDE SEQUENCE [LARGE SCALE GENOMIC DNA]</scope>
</reference>
<dbReference type="GO" id="GO:0034362">
    <property type="term" value="C:low-density lipoprotein particle"/>
    <property type="evidence" value="ECO:0007669"/>
    <property type="project" value="TreeGrafter"/>
</dbReference>
<dbReference type="GO" id="GO:0120020">
    <property type="term" value="F:cholesterol transfer activity"/>
    <property type="evidence" value="ECO:0007669"/>
    <property type="project" value="TreeGrafter"/>
</dbReference>
<evidence type="ECO:0000313" key="4">
    <source>
        <dbReference type="Proteomes" id="UP000193380"/>
    </source>
</evidence>
<dbReference type="PaxDb" id="8022-A0A060W6K3"/>
<dbReference type="InterPro" id="IPR015816">
    <property type="entry name" value="Vitellinogen_b-sht_N"/>
</dbReference>
<dbReference type="STRING" id="8022.A0A060W6K3"/>
<dbReference type="Pfam" id="PF01347">
    <property type="entry name" value="Vitellogenin_N"/>
    <property type="match status" value="1"/>
</dbReference>
<gene>
    <name evidence="3" type="ORF">GSONMT00068099001</name>
</gene>
<evidence type="ECO:0000313" key="3">
    <source>
        <dbReference type="EMBL" id="CDQ62938.1"/>
    </source>
</evidence>
<dbReference type="GO" id="GO:0034359">
    <property type="term" value="C:mature chylomicron"/>
    <property type="evidence" value="ECO:0007669"/>
    <property type="project" value="TreeGrafter"/>
</dbReference>
<dbReference type="Proteomes" id="UP000193380">
    <property type="component" value="Unassembled WGS sequence"/>
</dbReference>
<dbReference type="InterPro" id="IPR052418">
    <property type="entry name" value="Apolipoprotein_B"/>
</dbReference>
<feature type="domain" description="Vitellogenin" evidence="2">
    <location>
        <begin position="18"/>
        <end position="69"/>
    </location>
</feature>
<keyword evidence="1" id="KW-0732">Signal</keyword>
<evidence type="ECO:0000259" key="2">
    <source>
        <dbReference type="Pfam" id="PF01347"/>
    </source>
</evidence>
<dbReference type="InterPro" id="IPR001747">
    <property type="entry name" value="Vitellogenin_N"/>
</dbReference>
<protein>
    <recommendedName>
        <fullName evidence="2">Vitellogenin domain-containing protein</fullName>
    </recommendedName>
</protein>
<evidence type="ECO:0000256" key="1">
    <source>
        <dbReference type="ARBA" id="ARBA00022729"/>
    </source>
</evidence>
<dbReference type="GO" id="GO:0034361">
    <property type="term" value="C:very-low-density lipoprotein particle"/>
    <property type="evidence" value="ECO:0007669"/>
    <property type="project" value="TreeGrafter"/>
</dbReference>
<dbReference type="PANTHER" id="PTHR13769:SF5">
    <property type="entry name" value="APOLIPOPROTEIN B-100-RELATED"/>
    <property type="match status" value="1"/>
</dbReference>
<sequence>MDAEGNPVFGPALGSDTFAAAMEKHPLKVVVEGVYDVKLYPEEDESVTILNIKRGIVSALAVPLLEEENNKKMVC</sequence>
<dbReference type="Gene3D" id="2.30.230.10">
    <property type="entry name" value="Lipovitellin, beta-sheet shell regions, chain A"/>
    <property type="match status" value="1"/>
</dbReference>
<name>A0A060W6K3_ONCMY</name>
<reference evidence="3" key="2">
    <citation type="submission" date="2014-03" db="EMBL/GenBank/DDBJ databases">
        <authorList>
            <person name="Genoscope - CEA"/>
        </authorList>
    </citation>
    <scope>NUCLEOTIDE SEQUENCE</scope>
</reference>
<organism evidence="3 4">
    <name type="scientific">Oncorhynchus mykiss</name>
    <name type="common">Rainbow trout</name>
    <name type="synonym">Salmo gairdneri</name>
    <dbReference type="NCBI Taxonomy" id="8022"/>
    <lineage>
        <taxon>Eukaryota</taxon>
        <taxon>Metazoa</taxon>
        <taxon>Chordata</taxon>
        <taxon>Craniata</taxon>
        <taxon>Vertebrata</taxon>
        <taxon>Euteleostomi</taxon>
        <taxon>Actinopterygii</taxon>
        <taxon>Neopterygii</taxon>
        <taxon>Teleostei</taxon>
        <taxon>Protacanthopterygii</taxon>
        <taxon>Salmoniformes</taxon>
        <taxon>Salmonidae</taxon>
        <taxon>Salmoninae</taxon>
        <taxon>Oncorhynchus</taxon>
    </lineage>
</organism>
<dbReference type="AlphaFoldDB" id="A0A060W6K3"/>
<accession>A0A060W6K3</accession>
<dbReference type="EMBL" id="FR904422">
    <property type="protein sequence ID" value="CDQ62938.1"/>
    <property type="molecule type" value="Genomic_DNA"/>
</dbReference>
<proteinExistence type="predicted"/>
<dbReference type="SUPFAM" id="SSF56968">
    <property type="entry name" value="Lipovitellin-phosvitin complex, beta-sheet shell regions"/>
    <property type="match status" value="1"/>
</dbReference>
<dbReference type="PANTHER" id="PTHR13769">
    <property type="entry name" value="APOLIPOPROTEIN B"/>
    <property type="match status" value="1"/>
</dbReference>
<dbReference type="InterPro" id="IPR015819">
    <property type="entry name" value="Lipid_transp_b-sht_shell"/>
</dbReference>
<dbReference type="GO" id="GO:0030301">
    <property type="term" value="P:cholesterol transport"/>
    <property type="evidence" value="ECO:0007669"/>
    <property type="project" value="TreeGrafter"/>
</dbReference>
<dbReference type="GO" id="GO:0042953">
    <property type="term" value="P:lipoprotein transport"/>
    <property type="evidence" value="ECO:0007669"/>
    <property type="project" value="TreeGrafter"/>
</dbReference>